<keyword evidence="2" id="KW-1185">Reference proteome</keyword>
<protein>
    <submittedName>
        <fullName evidence="1">Uncharacterized protein</fullName>
    </submittedName>
</protein>
<dbReference type="EMBL" id="JAUTXU010000357">
    <property type="protein sequence ID" value="KAK3683226.1"/>
    <property type="molecule type" value="Genomic_DNA"/>
</dbReference>
<evidence type="ECO:0000313" key="2">
    <source>
        <dbReference type="Proteomes" id="UP001281147"/>
    </source>
</evidence>
<name>A0ACC3MBA0_9PEZI</name>
<organism evidence="1 2">
    <name type="scientific">Vermiconidia calcicola</name>
    <dbReference type="NCBI Taxonomy" id="1690605"/>
    <lineage>
        <taxon>Eukaryota</taxon>
        <taxon>Fungi</taxon>
        <taxon>Dikarya</taxon>
        <taxon>Ascomycota</taxon>
        <taxon>Pezizomycotina</taxon>
        <taxon>Dothideomycetes</taxon>
        <taxon>Dothideomycetidae</taxon>
        <taxon>Mycosphaerellales</taxon>
        <taxon>Extremaceae</taxon>
        <taxon>Vermiconidia</taxon>
    </lineage>
</organism>
<dbReference type="Proteomes" id="UP001281147">
    <property type="component" value="Unassembled WGS sequence"/>
</dbReference>
<proteinExistence type="predicted"/>
<sequence>MAAPSYHIPPPTLATDSDPSSFDYMRYGNRVDTAPASESAPKRNMFGMIKKDKKKGLVASLKSASSTKSKDSSKSAKSASKFRMPYEMTPASKPRPLSGSSQRSRRHSTTTTRMTHADDSTPSISVTRASVDGTKTNLRVHSYFGESTPSTKPDNVRFAHPTVKSVRPRTPSVFDMLMDTDDSKSIASYQTSEDPSTSKTSLVDEDGNATSPLRPKNIWRNSGHEVTFNQFKDKLDGHKRHSVVGYPVTEYKVAEDKSTAYKTPEYKATGYPVTPVTEKRKTITSDRAPSLQYIPRIAAINLDDPVLPTQPAQSSSVQKNRKNAYEMLDSGDGYVLAVMPKDDLPASAVTVLSKDYPSTLKPNPLPPSLAPARPSARPFSFPSSIAEEQKYTAFAPMQATLDSGNATNAISTAPKRKVQIAADADDQMDFDRSKLKTPNFDDMIQHKSNYARVESGIFDDAVIPDLNPTPAAAPPSKKIFKNDGTFLESSTLPRTPDVSSTKVPVMSGALPSPEASASRPGPSTLQSVMKHNFVSTPNVRATKPLPTTPAAVPRHRPDTPAATRPAMRKRDSTVPAPTPMNDNGYPVVNPVDASRFSTTAAYQRRSMNEVEAKYVREQARKNKTAPPPSDKKTEKLEQKKAEVEQKKEAAPTDKKTLKLEKKKAELEKKIAKQQAKLVEQQTKQAKKQAKRDGNPANHVRQQKMMDEELKRLMH</sequence>
<accession>A0ACC3MBA0</accession>
<comment type="caution">
    <text evidence="1">The sequence shown here is derived from an EMBL/GenBank/DDBJ whole genome shotgun (WGS) entry which is preliminary data.</text>
</comment>
<evidence type="ECO:0000313" key="1">
    <source>
        <dbReference type="EMBL" id="KAK3683226.1"/>
    </source>
</evidence>
<reference evidence="1" key="1">
    <citation type="submission" date="2023-07" db="EMBL/GenBank/DDBJ databases">
        <title>Black Yeasts Isolated from many extreme environments.</title>
        <authorList>
            <person name="Coleine C."/>
            <person name="Stajich J.E."/>
            <person name="Selbmann L."/>
        </authorList>
    </citation>
    <scope>NUCLEOTIDE SEQUENCE</scope>
    <source>
        <strain evidence="1">CCFEE 5714</strain>
    </source>
</reference>
<gene>
    <name evidence="1" type="ORF">LTR37_020437</name>
</gene>